<evidence type="ECO:0000313" key="2">
    <source>
        <dbReference type="EMBL" id="KAK3729055.1"/>
    </source>
</evidence>
<proteinExistence type="predicted"/>
<evidence type="ECO:0000313" key="3">
    <source>
        <dbReference type="Proteomes" id="UP001283361"/>
    </source>
</evidence>
<feature type="compositionally biased region" description="Basic and acidic residues" evidence="1">
    <location>
        <begin position="78"/>
        <end position="91"/>
    </location>
</feature>
<feature type="compositionally biased region" description="Basic residues" evidence="1">
    <location>
        <begin position="96"/>
        <end position="108"/>
    </location>
</feature>
<dbReference type="Proteomes" id="UP001283361">
    <property type="component" value="Unassembled WGS sequence"/>
</dbReference>
<comment type="caution">
    <text evidence="2">The sequence shown here is derived from an EMBL/GenBank/DDBJ whole genome shotgun (WGS) entry which is preliminary data.</text>
</comment>
<accession>A0AAE1CQL0</accession>
<gene>
    <name evidence="2" type="ORF">RRG08_005428</name>
</gene>
<feature type="compositionally biased region" description="Basic and acidic residues" evidence="1">
    <location>
        <begin position="1"/>
        <end position="24"/>
    </location>
</feature>
<reference evidence="2" key="1">
    <citation type="journal article" date="2023" name="G3 (Bethesda)">
        <title>A reference genome for the long-term kleptoplast-retaining sea slug Elysia crispata morphotype clarki.</title>
        <authorList>
            <person name="Eastman K.E."/>
            <person name="Pendleton A.L."/>
            <person name="Shaikh M.A."/>
            <person name="Suttiyut T."/>
            <person name="Ogas R."/>
            <person name="Tomko P."/>
            <person name="Gavelis G."/>
            <person name="Widhalm J.R."/>
            <person name="Wisecaver J.H."/>
        </authorList>
    </citation>
    <scope>NUCLEOTIDE SEQUENCE</scope>
    <source>
        <strain evidence="2">ECLA1</strain>
    </source>
</reference>
<dbReference type="AlphaFoldDB" id="A0AAE1CQL0"/>
<protein>
    <submittedName>
        <fullName evidence="2">Uncharacterized protein</fullName>
    </submittedName>
</protein>
<sequence length="296" mass="33994">MPESVHLRNGCEMESDLRENDGLQKRVSRRKRPAKEPEENNETHQSQGDSEDPLNEEECYLDSSSSNSDDDAPLSVYGDDKCSIGHTDHHGTQATAKRRNRSVNKRKEKKELYNFGKGYTNADGKTVAARSLGVGCNPDTCKRRCKDRITDEQRTDILKSFCNLGQPQMRWYFIARTVKEAEPKYRRTNTVKPKRTSRCYMLIINREETTVSKKLYLHTLSIAETVVNTALGKKTKVGFVEAEESGRHSNRSGDLSEEEREIKNHIELFPVVDSHYFRKSSTRKYLSLTLSIQQMH</sequence>
<dbReference type="PANTHER" id="PTHR10773:SF19">
    <property type="match status" value="1"/>
</dbReference>
<dbReference type="PANTHER" id="PTHR10773">
    <property type="entry name" value="DNA-DIRECTED RNA POLYMERASES I, II, AND III SUBUNIT RPABC2"/>
    <property type="match status" value="1"/>
</dbReference>
<name>A0AAE1CQL0_9GAST</name>
<keyword evidence="3" id="KW-1185">Reference proteome</keyword>
<dbReference type="EMBL" id="JAWDGP010007160">
    <property type="protein sequence ID" value="KAK3729055.1"/>
    <property type="molecule type" value="Genomic_DNA"/>
</dbReference>
<organism evidence="2 3">
    <name type="scientific">Elysia crispata</name>
    <name type="common">lettuce slug</name>
    <dbReference type="NCBI Taxonomy" id="231223"/>
    <lineage>
        <taxon>Eukaryota</taxon>
        <taxon>Metazoa</taxon>
        <taxon>Spiralia</taxon>
        <taxon>Lophotrochozoa</taxon>
        <taxon>Mollusca</taxon>
        <taxon>Gastropoda</taxon>
        <taxon>Heterobranchia</taxon>
        <taxon>Euthyneura</taxon>
        <taxon>Panpulmonata</taxon>
        <taxon>Sacoglossa</taxon>
        <taxon>Placobranchoidea</taxon>
        <taxon>Plakobranchidae</taxon>
        <taxon>Elysia</taxon>
    </lineage>
</organism>
<feature type="region of interest" description="Disordered" evidence="1">
    <location>
        <begin position="1"/>
        <end position="108"/>
    </location>
</feature>
<feature type="compositionally biased region" description="Acidic residues" evidence="1">
    <location>
        <begin position="49"/>
        <end position="60"/>
    </location>
</feature>
<evidence type="ECO:0000256" key="1">
    <source>
        <dbReference type="SAM" id="MobiDB-lite"/>
    </source>
</evidence>